<reference evidence="1 2" key="1">
    <citation type="submission" date="2017-05" db="EMBL/GenBank/DDBJ databases">
        <title>Streptomyces alboflavus Genome sequencing and assembly.</title>
        <authorList>
            <person name="Wang Y."/>
            <person name="Du B."/>
            <person name="Ding Y."/>
            <person name="Liu H."/>
            <person name="Hou Q."/>
            <person name="Liu K."/>
            <person name="Wang C."/>
            <person name="Yao L."/>
        </authorList>
    </citation>
    <scope>NUCLEOTIDE SEQUENCE [LARGE SCALE GENOMIC DNA]</scope>
    <source>
        <strain evidence="1 2">MDJK44</strain>
    </source>
</reference>
<dbReference type="EMBL" id="CP021748">
    <property type="protein sequence ID" value="ARX87906.1"/>
    <property type="molecule type" value="Genomic_DNA"/>
</dbReference>
<keyword evidence="2" id="KW-1185">Reference proteome</keyword>
<accession>A0A1Z1WN90</accession>
<dbReference type="AlphaFoldDB" id="A0A1Z1WN90"/>
<sequence>MGQGEQTSRGSHTKYWRGDHNTWINAYRKYDFPVTTYKIGPDGERQLIKTTDK</sequence>
<dbReference type="KEGG" id="salf:SMD44_07391"/>
<gene>
    <name evidence="1" type="ORF">SMD44_07391</name>
</gene>
<evidence type="ECO:0000313" key="1">
    <source>
        <dbReference type="EMBL" id="ARX87906.1"/>
    </source>
</evidence>
<protein>
    <submittedName>
        <fullName evidence="1">Uncharacterized protein</fullName>
    </submittedName>
</protein>
<proteinExistence type="predicted"/>
<dbReference type="Proteomes" id="UP000195880">
    <property type="component" value="Chromosome"/>
</dbReference>
<organism evidence="1 2">
    <name type="scientific">Streptomyces alboflavus</name>
    <dbReference type="NCBI Taxonomy" id="67267"/>
    <lineage>
        <taxon>Bacteria</taxon>
        <taxon>Bacillati</taxon>
        <taxon>Actinomycetota</taxon>
        <taxon>Actinomycetes</taxon>
        <taxon>Kitasatosporales</taxon>
        <taxon>Streptomycetaceae</taxon>
        <taxon>Streptomyces</taxon>
    </lineage>
</organism>
<evidence type="ECO:0000313" key="2">
    <source>
        <dbReference type="Proteomes" id="UP000195880"/>
    </source>
</evidence>
<name>A0A1Z1WN90_9ACTN</name>